<dbReference type="Pfam" id="PF14265">
    <property type="entry name" value="DUF4355"/>
    <property type="match status" value="1"/>
</dbReference>
<protein>
    <submittedName>
        <fullName evidence="3">DUF4355 domain-containing protein</fullName>
    </submittedName>
</protein>
<feature type="coiled-coil region" evidence="1">
    <location>
        <begin position="56"/>
        <end position="95"/>
    </location>
</feature>
<feature type="region of interest" description="Disordered" evidence="2">
    <location>
        <begin position="142"/>
        <end position="180"/>
    </location>
</feature>
<sequence length="180" mass="20064">MDEQNITGAAEANAAAEKKTEGTAEKPEQKMFSQEDVNKIISDRLSRESAKWEAKLLDAQKMAEMTAEQKAQYQKEQHEQELLQREQEVTKRELQMTAKEALIEKGLPVELSEVLNYADAEACTKSIDAVEKAFRSAVEEAVDKRIKQSAKTPKTGDNGGMSGVEAAFYGLNPNLKNERN</sequence>
<dbReference type="InterPro" id="IPR025580">
    <property type="entry name" value="Gp46"/>
</dbReference>
<comment type="caution">
    <text evidence="3">The sequence shown here is derived from an EMBL/GenBank/DDBJ whole genome shotgun (WGS) entry which is preliminary data.</text>
</comment>
<gene>
    <name evidence="3" type="ORF">IAB04_03995</name>
</gene>
<dbReference type="Proteomes" id="UP000824111">
    <property type="component" value="Unassembled WGS sequence"/>
</dbReference>
<evidence type="ECO:0000313" key="3">
    <source>
        <dbReference type="EMBL" id="HIU48500.1"/>
    </source>
</evidence>
<proteinExistence type="predicted"/>
<accession>A0A9D1S692</accession>
<keyword evidence="1" id="KW-0175">Coiled coil</keyword>
<evidence type="ECO:0000256" key="1">
    <source>
        <dbReference type="SAM" id="Coils"/>
    </source>
</evidence>
<evidence type="ECO:0000256" key="2">
    <source>
        <dbReference type="SAM" id="MobiDB-lite"/>
    </source>
</evidence>
<dbReference type="AlphaFoldDB" id="A0A9D1S692"/>
<dbReference type="EMBL" id="DVND01000106">
    <property type="protein sequence ID" value="HIU48500.1"/>
    <property type="molecule type" value="Genomic_DNA"/>
</dbReference>
<reference evidence="3" key="1">
    <citation type="submission" date="2020-10" db="EMBL/GenBank/DDBJ databases">
        <authorList>
            <person name="Gilroy R."/>
        </authorList>
    </citation>
    <scope>NUCLEOTIDE SEQUENCE</scope>
    <source>
        <strain evidence="3">ChiSjej4B22-9803</strain>
    </source>
</reference>
<organism evidence="3 4">
    <name type="scientific">Candidatus Avimonoglobus intestinipullorum</name>
    <dbReference type="NCBI Taxonomy" id="2840699"/>
    <lineage>
        <taxon>Bacteria</taxon>
        <taxon>Bacillati</taxon>
        <taxon>Bacillota</taxon>
        <taxon>Clostridia</taxon>
        <taxon>Eubacteriales</taxon>
        <taxon>Candidatus Avimonoglobus</taxon>
    </lineage>
</organism>
<evidence type="ECO:0000313" key="4">
    <source>
        <dbReference type="Proteomes" id="UP000824111"/>
    </source>
</evidence>
<reference evidence="3" key="2">
    <citation type="journal article" date="2021" name="PeerJ">
        <title>Extensive microbial diversity within the chicken gut microbiome revealed by metagenomics and culture.</title>
        <authorList>
            <person name="Gilroy R."/>
            <person name="Ravi A."/>
            <person name="Getino M."/>
            <person name="Pursley I."/>
            <person name="Horton D.L."/>
            <person name="Alikhan N.F."/>
            <person name="Baker D."/>
            <person name="Gharbi K."/>
            <person name="Hall N."/>
            <person name="Watson M."/>
            <person name="Adriaenssens E.M."/>
            <person name="Foster-Nyarko E."/>
            <person name="Jarju S."/>
            <person name="Secka A."/>
            <person name="Antonio M."/>
            <person name="Oren A."/>
            <person name="Chaudhuri R.R."/>
            <person name="La Ragione R."/>
            <person name="Hildebrand F."/>
            <person name="Pallen M.J."/>
        </authorList>
    </citation>
    <scope>NUCLEOTIDE SEQUENCE</scope>
    <source>
        <strain evidence="3">ChiSjej4B22-9803</strain>
    </source>
</reference>
<name>A0A9D1S692_9FIRM</name>
<feature type="compositionally biased region" description="Basic and acidic residues" evidence="2">
    <location>
        <begin position="16"/>
        <end position="29"/>
    </location>
</feature>
<feature type="region of interest" description="Disordered" evidence="2">
    <location>
        <begin position="1"/>
        <end position="35"/>
    </location>
</feature>